<protein>
    <submittedName>
        <fullName evidence="1">Uncharacterized protein</fullName>
    </submittedName>
</protein>
<organism evidence="1 2">
    <name type="scientific">Ceratodon purpureus</name>
    <name type="common">Fire moss</name>
    <name type="synonym">Dicranum purpureum</name>
    <dbReference type="NCBI Taxonomy" id="3225"/>
    <lineage>
        <taxon>Eukaryota</taxon>
        <taxon>Viridiplantae</taxon>
        <taxon>Streptophyta</taxon>
        <taxon>Embryophyta</taxon>
        <taxon>Bryophyta</taxon>
        <taxon>Bryophytina</taxon>
        <taxon>Bryopsida</taxon>
        <taxon>Dicranidae</taxon>
        <taxon>Pseudoditrichales</taxon>
        <taxon>Ditrichaceae</taxon>
        <taxon>Ceratodon</taxon>
    </lineage>
</organism>
<keyword evidence="2" id="KW-1185">Reference proteome</keyword>
<dbReference type="EMBL" id="CM026427">
    <property type="protein sequence ID" value="KAG0570818.1"/>
    <property type="molecule type" value="Genomic_DNA"/>
</dbReference>
<proteinExistence type="predicted"/>
<reference evidence="1 2" key="1">
    <citation type="submission" date="2020-06" db="EMBL/GenBank/DDBJ databases">
        <title>WGS assembly of Ceratodon purpureus strain R40.</title>
        <authorList>
            <person name="Carey S.B."/>
            <person name="Jenkins J."/>
            <person name="Shu S."/>
            <person name="Lovell J.T."/>
            <person name="Sreedasyam A."/>
            <person name="Maumus F."/>
            <person name="Tiley G.P."/>
            <person name="Fernandez-Pozo N."/>
            <person name="Barry K."/>
            <person name="Chen C."/>
            <person name="Wang M."/>
            <person name="Lipzen A."/>
            <person name="Daum C."/>
            <person name="Saski C.A."/>
            <person name="Payton A.C."/>
            <person name="Mcbreen J.C."/>
            <person name="Conrad R.E."/>
            <person name="Kollar L.M."/>
            <person name="Olsson S."/>
            <person name="Huttunen S."/>
            <person name="Landis J.B."/>
            <person name="Wickett N.J."/>
            <person name="Johnson M.G."/>
            <person name="Rensing S.A."/>
            <person name="Grimwood J."/>
            <person name="Schmutz J."/>
            <person name="Mcdaniel S.F."/>
        </authorList>
    </citation>
    <scope>NUCLEOTIDE SEQUENCE [LARGE SCALE GENOMIC DNA]</scope>
    <source>
        <strain evidence="1 2">R40</strain>
    </source>
</reference>
<comment type="caution">
    <text evidence="1">The sequence shown here is derived from an EMBL/GenBank/DDBJ whole genome shotgun (WGS) entry which is preliminary data.</text>
</comment>
<dbReference type="AlphaFoldDB" id="A0A8T0HJ51"/>
<name>A0A8T0HJ51_CERPU</name>
<evidence type="ECO:0000313" key="1">
    <source>
        <dbReference type="EMBL" id="KAG0570818.1"/>
    </source>
</evidence>
<dbReference type="Proteomes" id="UP000822688">
    <property type="component" value="Chromosome 6"/>
</dbReference>
<evidence type="ECO:0000313" key="2">
    <source>
        <dbReference type="Proteomes" id="UP000822688"/>
    </source>
</evidence>
<accession>A0A8T0HJ51</accession>
<gene>
    <name evidence="1" type="ORF">KC19_6G189600</name>
</gene>
<sequence>MQIYCRLSHYFVQPEGFCKETSIAHPFSLWDLESCSFDSFCKTTWTALVTSTCKYLSLVTTRVGLAQQERNCIEGTILQNSHFTVPNSKVKSLLLIMCVHELKKNDAGEERVWYANAIGFQIVAFKDHWSEFDILRHDEDENTETDLEIFRVWVFI</sequence>